<dbReference type="EMBL" id="BK063094">
    <property type="protein sequence ID" value="DBA11800.1"/>
    <property type="molecule type" value="Genomic_DNA"/>
</dbReference>
<accession>A0AA48P8E2</accession>
<reference evidence="1" key="1">
    <citation type="journal article" date="2023" name="Front. Mar. Sci.">
        <title>Tracing the invertebrate herpesviruses in the global sequence datasets.</title>
        <authorList>
            <person name="Rosani U."/>
            <person name="Gaia M."/>
            <person name="Delmont T.O."/>
            <person name="Krupovic M."/>
        </authorList>
    </citation>
    <scope>NUCLEOTIDE SEQUENCE</scope>
    <source>
        <strain evidence="1">MalacoHV1/China/2018</strain>
    </source>
</reference>
<protein>
    <submittedName>
        <fullName evidence="1">Major-capsid protein</fullName>
    </submittedName>
</protein>
<proteinExistence type="predicted"/>
<sequence>MTTPYVNPNGAGISVGRVGPNTANLGSMGSREIMKGLVRGMVNGVNSAQGMFAGGIDLTATFNLDKNAVRKVIFSTVQRNDAVNKSSLSHAANICLATTANDNLYDEITQQMLAPAGVALHSGVIPSTSEDLSIVRKYDSETRVTAFTLEEEVIKFIHEMQMQIFNENQILLTQASLNNRVMDEMRINTAKGLLTQLHRLISHKINTAKISSMMGIEESIYDAVRRYAVEPALLETADKFSDSITQTMKGGDVIKKLRERNTFTAFAKAYCEKLVEQMFIMAKNPQGFVGWLSDISDKFSRNLVNEAKTDPNADVVGLGGGRMPISKVMIVGESVHDQLKGVEGGNRTGILPVGFYDNTDFYTKENVVMLYSREDNKKVEESTLAARRDIANLVQEGNLNLDGTVTNLSPLGERIFSLNDSKPEGDLAPMDSGRLYDVPVNDPCQFIQGKDGAIVINKRNDIRLGPLHEAKPDHSVSGKSMTNLVMKASLGDTDYTDPDLTSWMEKLLSDKVTAASAVNKFGINDIITKTDTISTKEVKFTKTHLAMAVADPSLWSYPTEEVNNLTKFFEEKGGNMHPSMRDLRNMVAGMVLKFKNKRNLVNQYYDDNSEIAANELSFTELSPFHDYSIEDPDTGKIVGKPRQHIGALPAYLVDLCEHLRFANIAMEDKESVKKLMSLATSEEGDTAVEDNPELLRELKRIIKRLYPHVVNLDLIIDTRDEFLKAFVTYPTFRDSNSYSFSQAGLGLNNTNWKERANSDSEFGKAGTCYTYHANIEKIVKNHSLSRPMKLLILLGMARKATPYALVQNVESRLPIGVTLDVVKVEKLYNNSVYMATPKAVDVIVTPEPTTSEQLADKSKIFKMQTRVQAVNNMAGGSSIVVPNALPCQRIDHVSTDSAGNPLICLDHITMSRYYSGIRHWLNKINYENEDSTVMQRLYNDAEQQRLRTAKNRAGHAKQDSFVLFLRPASDLSKNKNLTPFMGMPRYNSVVGETSTMPMVNFYTSPNAFNPWIARLGAVYNQRYVHGGQVISSQDGGESVSMQTLTVDAGARNLSETTMLFLNAFDFETYMYSDLSPFQEKVVADRLNYRGGATFSTNKPDKFQRTTPATGDEYLSSLHQLARMGMTVPCTVYSNEKVLRMAREGRVQVLSTEIGHAVISPISG</sequence>
<name>A0AA48P8E2_9VIRU</name>
<evidence type="ECO:0000313" key="1">
    <source>
        <dbReference type="EMBL" id="DBA11800.1"/>
    </source>
</evidence>
<reference evidence="1" key="2">
    <citation type="submission" date="2023-01" db="EMBL/GenBank/DDBJ databases">
        <authorList>
            <person name="Rosani U."/>
            <person name="Delmont T.O."/>
            <person name="Gaia M."/>
            <person name="Krupovic M."/>
        </authorList>
    </citation>
    <scope>NUCLEOTIDE SEQUENCE</scope>
    <source>
        <strain evidence="1">MalacoHV1/China/2018</strain>
    </source>
</reference>
<organism evidence="1">
    <name type="scientific">Malaco herpesvirus 1</name>
    <dbReference type="NCBI Taxonomy" id="3031797"/>
    <lineage>
        <taxon>Viruses</taxon>
        <taxon>Duplodnaviria</taxon>
        <taxon>Heunggongvirae</taxon>
        <taxon>Peploviricota</taxon>
        <taxon>Herviviricetes</taxon>
        <taxon>Herpesvirales</taxon>
        <taxon>Malacoherpesviridae</taxon>
    </lineage>
</organism>